<dbReference type="Proteomes" id="UP000735302">
    <property type="component" value="Unassembled WGS sequence"/>
</dbReference>
<accession>A0AAV3ZJD8</accession>
<proteinExistence type="predicted"/>
<sequence length="119" mass="13681">MKKKKTRFHAQRNLANFAPDVSLFDSGLFVLSTSASICHISAHLAFLAWFRQGRCKGKTDQVVEYLVVQPLQLLWSWGSYSWDGHHWICRIVILCYHFPKGSNKERKTEALDLSTLSLV</sequence>
<evidence type="ECO:0000256" key="1">
    <source>
        <dbReference type="SAM" id="Phobius"/>
    </source>
</evidence>
<evidence type="ECO:0000313" key="3">
    <source>
        <dbReference type="Proteomes" id="UP000735302"/>
    </source>
</evidence>
<keyword evidence="1" id="KW-0472">Membrane</keyword>
<comment type="caution">
    <text evidence="2">The sequence shown here is derived from an EMBL/GenBank/DDBJ whole genome shotgun (WGS) entry which is preliminary data.</text>
</comment>
<protein>
    <submittedName>
        <fullName evidence="2">Uncharacterized protein</fullName>
    </submittedName>
</protein>
<feature type="transmembrane region" description="Helical" evidence="1">
    <location>
        <begin position="28"/>
        <end position="50"/>
    </location>
</feature>
<dbReference type="EMBL" id="BLXT01002485">
    <property type="protein sequence ID" value="GFN95249.1"/>
    <property type="molecule type" value="Genomic_DNA"/>
</dbReference>
<gene>
    <name evidence="2" type="ORF">PoB_002175500</name>
</gene>
<organism evidence="2 3">
    <name type="scientific">Plakobranchus ocellatus</name>
    <dbReference type="NCBI Taxonomy" id="259542"/>
    <lineage>
        <taxon>Eukaryota</taxon>
        <taxon>Metazoa</taxon>
        <taxon>Spiralia</taxon>
        <taxon>Lophotrochozoa</taxon>
        <taxon>Mollusca</taxon>
        <taxon>Gastropoda</taxon>
        <taxon>Heterobranchia</taxon>
        <taxon>Euthyneura</taxon>
        <taxon>Panpulmonata</taxon>
        <taxon>Sacoglossa</taxon>
        <taxon>Placobranchoidea</taxon>
        <taxon>Plakobranchidae</taxon>
        <taxon>Plakobranchus</taxon>
    </lineage>
</organism>
<name>A0AAV3ZJD8_9GAST</name>
<dbReference type="AlphaFoldDB" id="A0AAV3ZJD8"/>
<reference evidence="2 3" key="1">
    <citation type="journal article" date="2021" name="Elife">
        <title>Chloroplast acquisition without the gene transfer in kleptoplastic sea slugs, Plakobranchus ocellatus.</title>
        <authorList>
            <person name="Maeda T."/>
            <person name="Takahashi S."/>
            <person name="Yoshida T."/>
            <person name="Shimamura S."/>
            <person name="Takaki Y."/>
            <person name="Nagai Y."/>
            <person name="Toyoda A."/>
            <person name="Suzuki Y."/>
            <person name="Arimoto A."/>
            <person name="Ishii H."/>
            <person name="Satoh N."/>
            <person name="Nishiyama T."/>
            <person name="Hasebe M."/>
            <person name="Maruyama T."/>
            <person name="Minagawa J."/>
            <person name="Obokata J."/>
            <person name="Shigenobu S."/>
        </authorList>
    </citation>
    <scope>NUCLEOTIDE SEQUENCE [LARGE SCALE GENOMIC DNA]</scope>
</reference>
<keyword evidence="1" id="KW-1133">Transmembrane helix</keyword>
<evidence type="ECO:0000313" key="2">
    <source>
        <dbReference type="EMBL" id="GFN95249.1"/>
    </source>
</evidence>
<keyword evidence="3" id="KW-1185">Reference proteome</keyword>
<keyword evidence="1" id="KW-0812">Transmembrane</keyword>